<evidence type="ECO:0000313" key="6">
    <source>
        <dbReference type="Proteomes" id="UP001516400"/>
    </source>
</evidence>
<evidence type="ECO:0000259" key="4">
    <source>
        <dbReference type="PROSITE" id="PS50011"/>
    </source>
</evidence>
<dbReference type="GO" id="GO:0005524">
    <property type="term" value="F:ATP binding"/>
    <property type="evidence" value="ECO:0007669"/>
    <property type="project" value="UniProtKB-KW"/>
</dbReference>
<dbReference type="AlphaFoldDB" id="A0ABD2N4T3"/>
<keyword evidence="6" id="KW-1185">Reference proteome</keyword>
<dbReference type="PANTHER" id="PTHR24347">
    <property type="entry name" value="SERINE/THREONINE-PROTEIN KINASE"/>
    <property type="match status" value="1"/>
</dbReference>
<keyword evidence="1" id="KW-0547">Nucleotide-binding</keyword>
<dbReference type="Pfam" id="PF00069">
    <property type="entry name" value="Pkinase"/>
    <property type="match status" value="1"/>
</dbReference>
<gene>
    <name evidence="5" type="ORF">HHI36_015162</name>
</gene>
<accession>A0ABD2N4T3</accession>
<protein>
    <recommendedName>
        <fullName evidence="4">Protein kinase domain-containing protein</fullName>
    </recommendedName>
</protein>
<evidence type="ECO:0000256" key="1">
    <source>
        <dbReference type="ARBA" id="ARBA00022741"/>
    </source>
</evidence>
<organism evidence="5 6">
    <name type="scientific">Cryptolaemus montrouzieri</name>
    <dbReference type="NCBI Taxonomy" id="559131"/>
    <lineage>
        <taxon>Eukaryota</taxon>
        <taxon>Metazoa</taxon>
        <taxon>Ecdysozoa</taxon>
        <taxon>Arthropoda</taxon>
        <taxon>Hexapoda</taxon>
        <taxon>Insecta</taxon>
        <taxon>Pterygota</taxon>
        <taxon>Neoptera</taxon>
        <taxon>Endopterygota</taxon>
        <taxon>Coleoptera</taxon>
        <taxon>Polyphaga</taxon>
        <taxon>Cucujiformia</taxon>
        <taxon>Coccinelloidea</taxon>
        <taxon>Coccinellidae</taxon>
        <taxon>Scymninae</taxon>
        <taxon>Scymnini</taxon>
        <taxon>Cryptolaemus</taxon>
    </lineage>
</organism>
<feature type="region of interest" description="Disordered" evidence="3">
    <location>
        <begin position="232"/>
        <end position="255"/>
    </location>
</feature>
<feature type="domain" description="Protein kinase" evidence="4">
    <location>
        <begin position="1"/>
        <end position="205"/>
    </location>
</feature>
<dbReference type="Proteomes" id="UP001516400">
    <property type="component" value="Unassembled WGS sequence"/>
</dbReference>
<dbReference type="Gene3D" id="1.10.510.10">
    <property type="entry name" value="Transferase(Phosphotransferase) domain 1"/>
    <property type="match status" value="1"/>
</dbReference>
<dbReference type="SUPFAM" id="SSF56112">
    <property type="entry name" value="Protein kinase-like (PK-like)"/>
    <property type="match status" value="1"/>
</dbReference>
<dbReference type="FunFam" id="1.10.510.10:FF:000571">
    <property type="entry name" value="Maternal embryonic leucine zipper kinase"/>
    <property type="match status" value="1"/>
</dbReference>
<dbReference type="PROSITE" id="PS00108">
    <property type="entry name" value="PROTEIN_KINASE_ST"/>
    <property type="match status" value="1"/>
</dbReference>
<evidence type="ECO:0000256" key="2">
    <source>
        <dbReference type="ARBA" id="ARBA00022840"/>
    </source>
</evidence>
<dbReference type="InterPro" id="IPR008271">
    <property type="entry name" value="Ser/Thr_kinase_AS"/>
</dbReference>
<dbReference type="EMBL" id="JABFTP020000062">
    <property type="protein sequence ID" value="KAL3273733.1"/>
    <property type="molecule type" value="Genomic_DNA"/>
</dbReference>
<proteinExistence type="predicted"/>
<dbReference type="InterPro" id="IPR000719">
    <property type="entry name" value="Prot_kinase_dom"/>
</dbReference>
<name>A0ABD2N4T3_9CUCU</name>
<evidence type="ECO:0000313" key="5">
    <source>
        <dbReference type="EMBL" id="KAL3273733.1"/>
    </source>
</evidence>
<keyword evidence="2" id="KW-0067">ATP-binding</keyword>
<dbReference type="PROSITE" id="PS50011">
    <property type="entry name" value="PROTEIN_KINASE_DOM"/>
    <property type="match status" value="1"/>
</dbReference>
<reference evidence="5 6" key="1">
    <citation type="journal article" date="2021" name="BMC Biol.">
        <title>Horizontally acquired antibacterial genes associated with adaptive radiation of ladybird beetles.</title>
        <authorList>
            <person name="Li H.S."/>
            <person name="Tang X.F."/>
            <person name="Huang Y.H."/>
            <person name="Xu Z.Y."/>
            <person name="Chen M.L."/>
            <person name="Du X.Y."/>
            <person name="Qiu B.Y."/>
            <person name="Chen P.T."/>
            <person name="Zhang W."/>
            <person name="Slipinski A."/>
            <person name="Escalona H.E."/>
            <person name="Waterhouse R.M."/>
            <person name="Zwick A."/>
            <person name="Pang H."/>
        </authorList>
    </citation>
    <scope>NUCLEOTIDE SEQUENCE [LARGE SCALE GENOMIC DNA]</scope>
    <source>
        <strain evidence="5">SYSU2018</strain>
    </source>
</reference>
<dbReference type="InterPro" id="IPR011009">
    <property type="entry name" value="Kinase-like_dom_sf"/>
</dbReference>
<dbReference type="SMART" id="SM00220">
    <property type="entry name" value="S_TKc"/>
    <property type="match status" value="1"/>
</dbReference>
<sequence length="255" mass="29417">MHPCVIHMEEIIETETDVFLILEYMAGGELTKRILSKSAMTEHNIKFIFYQISLAVQYLHSKGITHRDLKPDNVLLASEATETLVKITDFGLSKFMDEYTLMETICGTPTYVAPEIIDGNYSEYSKQVDIWSLGVILFYMVSKELPFRSTDRATLNKLIINGKYNLNSSKWVGVSSSAKDLIRKMLVVNPEKRLTIEKVLQHPWIAQDTRMQYRVSQMMKLENKSKDDYLIDDSEEKETTEGPPFKRSRLLETTL</sequence>
<evidence type="ECO:0000256" key="3">
    <source>
        <dbReference type="SAM" id="MobiDB-lite"/>
    </source>
</evidence>
<comment type="caution">
    <text evidence="5">The sequence shown here is derived from an EMBL/GenBank/DDBJ whole genome shotgun (WGS) entry which is preliminary data.</text>
</comment>